<dbReference type="InterPro" id="IPR010534">
    <property type="entry name" value="Phage_933W_GpQ"/>
</dbReference>
<evidence type="ECO:0000256" key="3">
    <source>
        <dbReference type="ARBA" id="ARBA00023125"/>
    </source>
</evidence>
<keyword evidence="2" id="KW-0805">Transcription regulation</keyword>
<keyword evidence="3" id="KW-0238">DNA-binding</keyword>
<dbReference type="RefSeq" id="WP_160230484.1">
    <property type="nucleotide sequence ID" value="NZ_CAXOMZ010000012.1"/>
</dbReference>
<keyword evidence="6" id="KW-1185">Reference proteome</keyword>
<dbReference type="GO" id="GO:0060567">
    <property type="term" value="P:negative regulation of termination of DNA-templated transcription"/>
    <property type="evidence" value="ECO:0007669"/>
    <property type="project" value="InterPro"/>
</dbReference>
<accession>A0A6I7D5B6</accession>
<comment type="similarity">
    <text evidence="1">Belongs to the phage antitermination Q type 1 family.</text>
</comment>
<reference evidence="5 6" key="1">
    <citation type="submission" date="2019-09" db="EMBL/GenBank/DDBJ databases">
        <title>Emergence of a chromosome-mediated tetracycline resistance gene in Proteus strain.</title>
        <authorList>
            <person name="He D."/>
            <person name="Wang L."/>
        </authorList>
    </citation>
    <scope>NUCLEOTIDE SEQUENCE [LARGE SCALE GENOMIC DNA]</scope>
    <source>
        <strain evidence="5 6">T60</strain>
    </source>
</reference>
<gene>
    <name evidence="5" type="ORF">F1325_11540</name>
</gene>
<protein>
    <submittedName>
        <fullName evidence="5">Antitermination protein</fullName>
    </submittedName>
</protein>
<evidence type="ECO:0000256" key="2">
    <source>
        <dbReference type="ARBA" id="ARBA00023015"/>
    </source>
</evidence>
<keyword evidence="4" id="KW-0804">Transcription</keyword>
<dbReference type="AlphaFoldDB" id="A0A6I7D5B6"/>
<organism evidence="5 6">
    <name type="scientific">Proteus columbae</name>
    <dbReference type="NCBI Taxonomy" id="1987580"/>
    <lineage>
        <taxon>Bacteria</taxon>
        <taxon>Pseudomonadati</taxon>
        <taxon>Pseudomonadota</taxon>
        <taxon>Gammaproteobacteria</taxon>
        <taxon>Enterobacterales</taxon>
        <taxon>Morganellaceae</taxon>
        <taxon>Proteus</taxon>
    </lineage>
</organism>
<evidence type="ECO:0000256" key="4">
    <source>
        <dbReference type="ARBA" id="ARBA00023163"/>
    </source>
</evidence>
<name>A0A6I7D5B6_9GAMM</name>
<evidence type="ECO:0000256" key="1">
    <source>
        <dbReference type="ARBA" id="ARBA00010234"/>
    </source>
</evidence>
<evidence type="ECO:0000313" key="5">
    <source>
        <dbReference type="EMBL" id="QHN11059.1"/>
    </source>
</evidence>
<evidence type="ECO:0000313" key="6">
    <source>
        <dbReference type="Proteomes" id="UP000464700"/>
    </source>
</evidence>
<proteinExistence type="inferred from homology"/>
<dbReference type="GO" id="GO:0003677">
    <property type="term" value="F:DNA binding"/>
    <property type="evidence" value="ECO:0007669"/>
    <property type="project" value="UniProtKB-KW"/>
</dbReference>
<dbReference type="KEGG" id="pcol:F1325_11540"/>
<dbReference type="Proteomes" id="UP000464700">
    <property type="component" value="Chromosome"/>
</dbReference>
<dbReference type="Pfam" id="PF06530">
    <property type="entry name" value="Phage_antitermQ"/>
    <property type="match status" value="1"/>
</dbReference>
<sequence>MRDIQEVLSRWGAWCADNTESVQWYSIAAGFKGLIPNKVKSRPQCSEDDAMIISSCMAQLNKKSSDMHDLLVDYYLFGMTFIQLAEKHHCSDTYIGKKLQKAEGIIEGMLMMLEVPLEMDRYVEKNRFKTLRS</sequence>
<dbReference type="EMBL" id="CP043925">
    <property type="protein sequence ID" value="QHN11059.1"/>
    <property type="molecule type" value="Genomic_DNA"/>
</dbReference>